<dbReference type="Gene3D" id="3.20.20.150">
    <property type="entry name" value="Divalent-metal-dependent TIM barrel enzymes"/>
    <property type="match status" value="1"/>
</dbReference>
<dbReference type="InterPro" id="IPR036237">
    <property type="entry name" value="Xyl_isomerase-like_sf"/>
</dbReference>
<dbReference type="NCBIfam" id="NF003818">
    <property type="entry name" value="PRK05409.1"/>
    <property type="match status" value="1"/>
</dbReference>
<reference evidence="2" key="1">
    <citation type="submission" date="2018-07" db="EMBL/GenBank/DDBJ databases">
        <authorList>
            <person name="Kim H."/>
        </authorList>
    </citation>
    <scope>NUCLEOTIDE SEQUENCE [LARGE SCALE GENOMIC DNA]</scope>
    <source>
        <strain evidence="2">F02</strain>
    </source>
</reference>
<dbReference type="EMBL" id="CP031124">
    <property type="protein sequence ID" value="AXF84381.1"/>
    <property type="molecule type" value="Genomic_DNA"/>
</dbReference>
<evidence type="ECO:0000313" key="2">
    <source>
        <dbReference type="Proteomes" id="UP000252182"/>
    </source>
</evidence>
<dbReference type="Pfam" id="PF05114">
    <property type="entry name" value="MbnB_TglH_ChrH"/>
    <property type="match status" value="1"/>
</dbReference>
<proteinExistence type="predicted"/>
<dbReference type="Proteomes" id="UP000252182">
    <property type="component" value="Chromosome"/>
</dbReference>
<gene>
    <name evidence="1" type="ORF">DTO96_100084</name>
</gene>
<dbReference type="RefSeq" id="WP_114561689.1">
    <property type="nucleotide sequence ID" value="NZ_CP031124.1"/>
</dbReference>
<dbReference type="PANTHER" id="PTHR42194">
    <property type="entry name" value="UPF0276 PROTEIN HI_1600"/>
    <property type="match status" value="1"/>
</dbReference>
<dbReference type="InterPro" id="IPR007801">
    <property type="entry name" value="MbnB/TglH/ChrH"/>
</dbReference>
<accession>A0A345D7P3</accession>
<evidence type="ECO:0000313" key="1">
    <source>
        <dbReference type="EMBL" id="AXF84381.1"/>
    </source>
</evidence>
<dbReference type="KEGG" id="hyf:DTO96_100084"/>
<protein>
    <submittedName>
        <fullName evidence="1">Uncharacterized protein</fullName>
    </submittedName>
</protein>
<organism evidence="1 2">
    <name type="scientific">Ephemeroptericola cinctiostellae</name>
    <dbReference type="NCBI Taxonomy" id="2268024"/>
    <lineage>
        <taxon>Bacteria</taxon>
        <taxon>Pseudomonadati</taxon>
        <taxon>Pseudomonadota</taxon>
        <taxon>Betaproteobacteria</taxon>
        <taxon>Burkholderiales</taxon>
        <taxon>Burkholderiaceae</taxon>
        <taxon>Ephemeroptericola</taxon>
    </lineage>
</organism>
<keyword evidence="2" id="KW-1185">Reference proteome</keyword>
<dbReference type="OrthoDB" id="9763101at2"/>
<dbReference type="AlphaFoldDB" id="A0A345D7P3"/>
<dbReference type="SUPFAM" id="SSF51658">
    <property type="entry name" value="Xylose isomerase-like"/>
    <property type="match status" value="1"/>
</dbReference>
<dbReference type="PANTHER" id="PTHR42194:SF1">
    <property type="entry name" value="UPF0276 PROTEIN HI_1600"/>
    <property type="match status" value="1"/>
</dbReference>
<name>A0A345D7P3_9BURK</name>
<sequence>MAIDGVGIGLRAPHYRDFLEHKPKVDWLEVHSENYLGDGGWDVHVLTTLAQDYPISLHGVGMGLGSAQGFSMAHVARVKALVNRIQPILVSEHLCWGAIQGQVLNDLLPLPYTEEALDVVVRHVDMVQNALGRSVLIENLSAYVQFKHSVMSEIEFLNELVARTGCGVLLDVNNLYVNQLNHGHSAVQAIAQVNAAAVGEIHLAGHCVTDGVVIDHHGDRVADAVWDLYQCALNHTGVMPTLIEWDTDVPELSVLLAEAEVAARKAAPYGRAWEDA</sequence>